<sequence length="366" mass="40649">MSRIFRLLGGILLASAAFQAGAQVTGGQNAFEYLRMSNSPHVTALGGYVPASQDNDVSFTLQNPALLRPSMHNQLAVNYNIYYAGIGIANLQYGYHVEPLNTDFGVGIQYLNYGNMTNTDAQGNDLGRIYAADYSLNFSASRKYLNRWRYGATVKWAHSFLSDRSSMAVLADVGISYEDTANGWNIGVVAKNMGIQLKQYNPENDMEPLPFDLQLGISKRLKNVPLRLYVTAHHLYQWDVYYNNPADKVVTTIISSSSDTAEGSHTIDRIFRHLNFGAELILGKRITVSAAYNHLRRGELGVKDATGTAGFSFGAGINLNKMVVRYARSYYGSAGAYNELGLSFQLNKFFNVGKKTEPWGWNKTYE</sequence>
<keyword evidence="1" id="KW-0732">Signal</keyword>
<feature type="signal peptide" evidence="1">
    <location>
        <begin position="1"/>
        <end position="22"/>
    </location>
</feature>
<accession>A0A5M6CI61</accession>
<reference evidence="2 3" key="1">
    <citation type="submission" date="2019-09" db="EMBL/GenBank/DDBJ databases">
        <title>Genome sequence and assembly of Taibaiella sp.</title>
        <authorList>
            <person name="Chhetri G."/>
        </authorList>
    </citation>
    <scope>NUCLEOTIDE SEQUENCE [LARGE SCALE GENOMIC DNA]</scope>
    <source>
        <strain evidence="2 3">KVB11</strain>
    </source>
</reference>
<gene>
    <name evidence="2" type="primary">porQ</name>
    <name evidence="2" type="ORF">F0919_08770</name>
</gene>
<dbReference type="AlphaFoldDB" id="A0A5M6CI61"/>
<feature type="chain" id="PRO_5024441443" evidence="1">
    <location>
        <begin position="23"/>
        <end position="366"/>
    </location>
</feature>
<proteinExistence type="predicted"/>
<evidence type="ECO:0000313" key="3">
    <source>
        <dbReference type="Proteomes" id="UP000323632"/>
    </source>
</evidence>
<dbReference type="RefSeq" id="WP_150032375.1">
    <property type="nucleotide sequence ID" value="NZ_VWSH01000002.1"/>
</dbReference>
<evidence type="ECO:0000256" key="1">
    <source>
        <dbReference type="SAM" id="SignalP"/>
    </source>
</evidence>
<dbReference type="NCBIfam" id="NF033709">
    <property type="entry name" value="PorV_fam"/>
    <property type="match status" value="1"/>
</dbReference>
<dbReference type="EMBL" id="VWSH01000002">
    <property type="protein sequence ID" value="KAA5534696.1"/>
    <property type="molecule type" value="Genomic_DNA"/>
</dbReference>
<protein>
    <submittedName>
        <fullName evidence="2">Type IX secretion system protein PorQ</fullName>
    </submittedName>
</protein>
<organism evidence="2 3">
    <name type="scientific">Taibaiella lutea</name>
    <dbReference type="NCBI Taxonomy" id="2608001"/>
    <lineage>
        <taxon>Bacteria</taxon>
        <taxon>Pseudomonadati</taxon>
        <taxon>Bacteroidota</taxon>
        <taxon>Chitinophagia</taxon>
        <taxon>Chitinophagales</taxon>
        <taxon>Chitinophagaceae</taxon>
        <taxon>Taibaiella</taxon>
    </lineage>
</organism>
<comment type="caution">
    <text evidence="2">The sequence shown here is derived from an EMBL/GenBank/DDBJ whole genome shotgun (WGS) entry which is preliminary data.</text>
</comment>
<dbReference type="NCBIfam" id="NF033711">
    <property type="entry name" value="T9SS_PorQ"/>
    <property type="match status" value="1"/>
</dbReference>
<keyword evidence="3" id="KW-1185">Reference proteome</keyword>
<name>A0A5M6CI61_9BACT</name>
<evidence type="ECO:0000313" key="2">
    <source>
        <dbReference type="EMBL" id="KAA5534696.1"/>
    </source>
</evidence>
<dbReference type="Proteomes" id="UP000323632">
    <property type="component" value="Unassembled WGS sequence"/>
</dbReference>